<accession>X0V382</accession>
<evidence type="ECO:0000256" key="1">
    <source>
        <dbReference type="SAM" id="Coils"/>
    </source>
</evidence>
<keyword evidence="1" id="KW-0175">Coiled coil</keyword>
<feature type="region of interest" description="Disordered" evidence="2">
    <location>
        <begin position="26"/>
        <end position="54"/>
    </location>
</feature>
<dbReference type="AlphaFoldDB" id="X0V382"/>
<gene>
    <name evidence="3" type="ORF">S01H1_41300</name>
</gene>
<protein>
    <submittedName>
        <fullName evidence="3">Uncharacterized protein</fullName>
    </submittedName>
</protein>
<reference evidence="3" key="1">
    <citation type="journal article" date="2014" name="Front. Microbiol.">
        <title>High frequency of phylogenetically diverse reductive dehalogenase-homologous genes in deep subseafloor sedimentary metagenomes.</title>
        <authorList>
            <person name="Kawai M."/>
            <person name="Futagami T."/>
            <person name="Toyoda A."/>
            <person name="Takaki Y."/>
            <person name="Nishi S."/>
            <person name="Hori S."/>
            <person name="Arai W."/>
            <person name="Tsubouchi T."/>
            <person name="Morono Y."/>
            <person name="Uchiyama I."/>
            <person name="Ito T."/>
            <person name="Fujiyama A."/>
            <person name="Inagaki F."/>
            <person name="Takami H."/>
        </authorList>
    </citation>
    <scope>NUCLEOTIDE SEQUENCE</scope>
    <source>
        <strain evidence="3">Expedition CK06-06</strain>
    </source>
</reference>
<sequence length="225" mass="26283">MCRRVLWVLAVVLFGSVAMVIQGGGPSEIASAQPPKSSGGRDRPPRTARMASELTKEQEAELLKALKEKLPGRYEALIKLREEKPRAYRWALRGTWRWYQRWKNLPEEVQKAAIVEQAERMQIVRILKAIGEAKDPAEKARLKKDLTESVARQFDAEQKRHRHHLQELKEQIRRLEEELRRRIEDRDKMIQQRLERYLTEGPPGRFRRGPGTRPADKTRGRKAPK</sequence>
<name>X0V382_9ZZZZ</name>
<evidence type="ECO:0000313" key="3">
    <source>
        <dbReference type="EMBL" id="GAG12560.1"/>
    </source>
</evidence>
<feature type="coiled-coil region" evidence="1">
    <location>
        <begin position="151"/>
        <end position="192"/>
    </location>
</feature>
<dbReference type="EMBL" id="BARS01026189">
    <property type="protein sequence ID" value="GAG12560.1"/>
    <property type="molecule type" value="Genomic_DNA"/>
</dbReference>
<evidence type="ECO:0000256" key="2">
    <source>
        <dbReference type="SAM" id="MobiDB-lite"/>
    </source>
</evidence>
<organism evidence="3">
    <name type="scientific">marine sediment metagenome</name>
    <dbReference type="NCBI Taxonomy" id="412755"/>
    <lineage>
        <taxon>unclassified sequences</taxon>
        <taxon>metagenomes</taxon>
        <taxon>ecological metagenomes</taxon>
    </lineage>
</organism>
<feature type="region of interest" description="Disordered" evidence="2">
    <location>
        <begin position="195"/>
        <end position="225"/>
    </location>
</feature>
<proteinExistence type="predicted"/>
<comment type="caution">
    <text evidence="3">The sequence shown here is derived from an EMBL/GenBank/DDBJ whole genome shotgun (WGS) entry which is preliminary data.</text>
</comment>